<accession>A0A2P4ZFX2</accession>
<sequence length="116" mass="12918">PAPPKKYFLIFNIGEQTPFSPINRTNTTRKLDVVPGEKHKIQAISHSDKLFSATMRSFLISSPHILPVRVAANNKFANRHSCKGTVQVQSPGCSRASSCALRFARRRILTQGETEL</sequence>
<dbReference type="GeneID" id="36347731"/>
<proteinExistence type="predicted"/>
<feature type="non-terminal residue" evidence="1">
    <location>
        <position position="1"/>
    </location>
</feature>
<organism evidence="1 2">
    <name type="scientific">Trichoderma gamsii</name>
    <dbReference type="NCBI Taxonomy" id="398673"/>
    <lineage>
        <taxon>Eukaryota</taxon>
        <taxon>Fungi</taxon>
        <taxon>Dikarya</taxon>
        <taxon>Ascomycota</taxon>
        <taxon>Pezizomycotina</taxon>
        <taxon>Sordariomycetes</taxon>
        <taxon>Hypocreomycetidae</taxon>
        <taxon>Hypocreales</taxon>
        <taxon>Hypocreaceae</taxon>
        <taxon>Trichoderma</taxon>
    </lineage>
</organism>
<protein>
    <submittedName>
        <fullName evidence="1">Uncharacterized protein</fullName>
    </submittedName>
</protein>
<reference evidence="1 2" key="1">
    <citation type="journal article" date="2016" name="Genome Announc.">
        <title>Draft Whole-Genome Sequence of Trichoderma gamsii T6085, a Promising Biocontrol Agent of Fusarium Head Blight on Wheat.</title>
        <authorList>
            <person name="Baroncelli R."/>
            <person name="Zapparata A."/>
            <person name="Piaggeschi G."/>
            <person name="Sarrocco S."/>
            <person name="Vannacci G."/>
        </authorList>
    </citation>
    <scope>NUCLEOTIDE SEQUENCE [LARGE SCALE GENOMIC DNA]</scope>
    <source>
        <strain evidence="1 2">T6085</strain>
    </source>
</reference>
<gene>
    <name evidence="1" type="ORF">TGAM01_v207964</name>
</gene>
<name>A0A2P4ZFX2_9HYPO</name>
<dbReference type="AlphaFoldDB" id="A0A2P4ZFX2"/>
<dbReference type="EMBL" id="JPDN02000031">
    <property type="protein sequence ID" value="PON23191.1"/>
    <property type="molecule type" value="Genomic_DNA"/>
</dbReference>
<evidence type="ECO:0000313" key="1">
    <source>
        <dbReference type="EMBL" id="PON23191.1"/>
    </source>
</evidence>
<dbReference type="Proteomes" id="UP000054821">
    <property type="component" value="Unassembled WGS sequence"/>
</dbReference>
<dbReference type="RefSeq" id="XP_024405045.1">
    <property type="nucleotide sequence ID" value="XM_024550214.1"/>
</dbReference>
<keyword evidence="2" id="KW-1185">Reference proteome</keyword>
<comment type="caution">
    <text evidence="1">The sequence shown here is derived from an EMBL/GenBank/DDBJ whole genome shotgun (WGS) entry which is preliminary data.</text>
</comment>
<evidence type="ECO:0000313" key="2">
    <source>
        <dbReference type="Proteomes" id="UP000054821"/>
    </source>
</evidence>